<dbReference type="CDD" id="cd00093">
    <property type="entry name" value="HTH_XRE"/>
    <property type="match status" value="1"/>
</dbReference>
<sequence length="108" mass="12632">MEKFGHKLKQLIKEEHKTVSAFAKKIDMNYTQVSRYLNGDKPSVDFLEIVMREFPTLDLNWLLREDSRTDLQLLNETQGAYESPVNNEDLIMGMEKLLNQLKSNLSQK</sequence>
<protein>
    <submittedName>
        <fullName evidence="2">Helix-turn-helix domain-containing protein</fullName>
    </submittedName>
</protein>
<organism evidence="2 3">
    <name type="scientific">Formosa undariae</name>
    <dbReference type="NCBI Taxonomy" id="1325436"/>
    <lineage>
        <taxon>Bacteria</taxon>
        <taxon>Pseudomonadati</taxon>
        <taxon>Bacteroidota</taxon>
        <taxon>Flavobacteriia</taxon>
        <taxon>Flavobacteriales</taxon>
        <taxon>Flavobacteriaceae</taxon>
        <taxon>Formosa</taxon>
    </lineage>
</organism>
<dbReference type="PROSITE" id="PS50943">
    <property type="entry name" value="HTH_CROC1"/>
    <property type="match status" value="1"/>
</dbReference>
<reference evidence="2 3" key="1">
    <citation type="submission" date="2024-09" db="EMBL/GenBank/DDBJ databases">
        <authorList>
            <person name="Sun Q."/>
            <person name="Mori K."/>
        </authorList>
    </citation>
    <scope>NUCLEOTIDE SEQUENCE [LARGE SCALE GENOMIC DNA]</scope>
    <source>
        <strain evidence="2 3">CECT 8286</strain>
    </source>
</reference>
<dbReference type="SUPFAM" id="SSF47413">
    <property type="entry name" value="lambda repressor-like DNA-binding domains"/>
    <property type="match status" value="1"/>
</dbReference>
<dbReference type="Gene3D" id="1.10.260.40">
    <property type="entry name" value="lambda repressor-like DNA-binding domains"/>
    <property type="match status" value="1"/>
</dbReference>
<feature type="domain" description="HTH cro/C1-type" evidence="1">
    <location>
        <begin position="8"/>
        <end position="62"/>
    </location>
</feature>
<keyword evidence="3" id="KW-1185">Reference proteome</keyword>
<dbReference type="Pfam" id="PF01381">
    <property type="entry name" value="HTH_3"/>
    <property type="match status" value="1"/>
</dbReference>
<name>A0ABV5F6F5_9FLAO</name>
<gene>
    <name evidence="2" type="ORF">ACFFVB_18260</name>
</gene>
<evidence type="ECO:0000259" key="1">
    <source>
        <dbReference type="PROSITE" id="PS50943"/>
    </source>
</evidence>
<comment type="caution">
    <text evidence="2">The sequence shown here is derived from an EMBL/GenBank/DDBJ whole genome shotgun (WGS) entry which is preliminary data.</text>
</comment>
<dbReference type="Proteomes" id="UP001589605">
    <property type="component" value="Unassembled WGS sequence"/>
</dbReference>
<dbReference type="RefSeq" id="WP_382384703.1">
    <property type="nucleotide sequence ID" value="NZ_JBHMEZ010000032.1"/>
</dbReference>
<evidence type="ECO:0000313" key="2">
    <source>
        <dbReference type="EMBL" id="MFB9055030.1"/>
    </source>
</evidence>
<evidence type="ECO:0000313" key="3">
    <source>
        <dbReference type="Proteomes" id="UP001589605"/>
    </source>
</evidence>
<dbReference type="EMBL" id="JBHMEZ010000032">
    <property type="protein sequence ID" value="MFB9055030.1"/>
    <property type="molecule type" value="Genomic_DNA"/>
</dbReference>
<dbReference type="InterPro" id="IPR010982">
    <property type="entry name" value="Lambda_DNA-bd_dom_sf"/>
</dbReference>
<dbReference type="InterPro" id="IPR001387">
    <property type="entry name" value="Cro/C1-type_HTH"/>
</dbReference>
<proteinExistence type="predicted"/>
<accession>A0ABV5F6F5</accession>